<reference evidence="1 2" key="1">
    <citation type="submission" date="2023-10" db="EMBL/GenBank/DDBJ databases">
        <title>Marine bacteria isolated from horseshoe crab.</title>
        <authorList>
            <person name="Cheng T.H."/>
        </authorList>
    </citation>
    <scope>NUCLEOTIDE SEQUENCE [LARGE SCALE GENOMIC DNA]</scope>
    <source>
        <strain evidence="1 2">HSC6</strain>
    </source>
</reference>
<comment type="caution">
    <text evidence="1">The sequence shown here is derived from an EMBL/GenBank/DDBJ whole genome shotgun (WGS) entry which is preliminary data.</text>
</comment>
<proteinExistence type="predicted"/>
<evidence type="ECO:0000313" key="2">
    <source>
        <dbReference type="Proteomes" id="UP001186452"/>
    </source>
</evidence>
<sequence>MIEKDRSGFGRDPFGYSARGIFQWQLIESMFTGDDFDPYRQPEAEHCKNPVLWLAQAEALSQAALTLFKTEPEFETMPDFVRPICDSQFCAVGLMLVGYSLEIALKAMMIMEHGIGGYTAIEKKHRHHRLQDLANFVPNLSKQERAVLRGLTHFVYWAGRYPDPGTGKEGETLNIFELSEKYQISGRVLFSTSAKVMRHAHEIAEKE</sequence>
<keyword evidence="2" id="KW-1185">Reference proteome</keyword>
<dbReference type="EMBL" id="JAWJZI010000002">
    <property type="protein sequence ID" value="MDV5168876.1"/>
    <property type="molecule type" value="Genomic_DNA"/>
</dbReference>
<accession>A0ABU3ZFK5</accession>
<name>A0ABU3ZFK5_9GAMM</name>
<dbReference type="RefSeq" id="WP_317521614.1">
    <property type="nucleotide sequence ID" value="NZ_JAWJZI010000002.1"/>
</dbReference>
<organism evidence="1 2">
    <name type="scientific">Photobacterium rosenbergii</name>
    <dbReference type="NCBI Taxonomy" id="294936"/>
    <lineage>
        <taxon>Bacteria</taxon>
        <taxon>Pseudomonadati</taxon>
        <taxon>Pseudomonadota</taxon>
        <taxon>Gammaproteobacteria</taxon>
        <taxon>Vibrionales</taxon>
        <taxon>Vibrionaceae</taxon>
        <taxon>Photobacterium</taxon>
    </lineage>
</organism>
<dbReference type="Proteomes" id="UP001186452">
    <property type="component" value="Unassembled WGS sequence"/>
</dbReference>
<protein>
    <submittedName>
        <fullName evidence="1">Uncharacterized protein</fullName>
    </submittedName>
</protein>
<evidence type="ECO:0000313" key="1">
    <source>
        <dbReference type="EMBL" id="MDV5168876.1"/>
    </source>
</evidence>
<gene>
    <name evidence="1" type="ORF">R2X38_07675</name>
</gene>